<organism evidence="2 3">
    <name type="scientific">Viridothelium virens</name>
    <name type="common">Speckled blister lichen</name>
    <name type="synonym">Trypethelium virens</name>
    <dbReference type="NCBI Taxonomy" id="1048519"/>
    <lineage>
        <taxon>Eukaryota</taxon>
        <taxon>Fungi</taxon>
        <taxon>Dikarya</taxon>
        <taxon>Ascomycota</taxon>
        <taxon>Pezizomycotina</taxon>
        <taxon>Dothideomycetes</taxon>
        <taxon>Dothideomycetes incertae sedis</taxon>
        <taxon>Trypetheliales</taxon>
        <taxon>Trypetheliaceae</taxon>
        <taxon>Viridothelium</taxon>
    </lineage>
</organism>
<feature type="region of interest" description="Disordered" evidence="1">
    <location>
        <begin position="75"/>
        <end position="95"/>
    </location>
</feature>
<reference evidence="2" key="1">
    <citation type="journal article" date="2020" name="Stud. Mycol.">
        <title>101 Dothideomycetes genomes: a test case for predicting lifestyles and emergence of pathogens.</title>
        <authorList>
            <person name="Haridas S."/>
            <person name="Albert R."/>
            <person name="Binder M."/>
            <person name="Bloem J."/>
            <person name="Labutti K."/>
            <person name="Salamov A."/>
            <person name="Andreopoulos B."/>
            <person name="Baker S."/>
            <person name="Barry K."/>
            <person name="Bills G."/>
            <person name="Bluhm B."/>
            <person name="Cannon C."/>
            <person name="Castanera R."/>
            <person name="Culley D."/>
            <person name="Daum C."/>
            <person name="Ezra D."/>
            <person name="Gonzalez J."/>
            <person name="Henrissat B."/>
            <person name="Kuo A."/>
            <person name="Liang C."/>
            <person name="Lipzen A."/>
            <person name="Lutzoni F."/>
            <person name="Magnuson J."/>
            <person name="Mondo S."/>
            <person name="Nolan M."/>
            <person name="Ohm R."/>
            <person name="Pangilinan J."/>
            <person name="Park H.-J."/>
            <person name="Ramirez L."/>
            <person name="Alfaro M."/>
            <person name="Sun H."/>
            <person name="Tritt A."/>
            <person name="Yoshinaga Y."/>
            <person name="Zwiers L.-H."/>
            <person name="Turgeon B."/>
            <person name="Goodwin S."/>
            <person name="Spatafora J."/>
            <person name="Crous P."/>
            <person name="Grigoriev I."/>
        </authorList>
    </citation>
    <scope>NUCLEOTIDE SEQUENCE</scope>
    <source>
        <strain evidence="2">Tuck. ex Michener</strain>
    </source>
</reference>
<dbReference type="AlphaFoldDB" id="A0A6A6H9I0"/>
<proteinExistence type="predicted"/>
<gene>
    <name evidence="2" type="ORF">EV356DRAFT_141853</name>
</gene>
<name>A0A6A6H9I0_VIRVR</name>
<dbReference type="Proteomes" id="UP000800092">
    <property type="component" value="Unassembled WGS sequence"/>
</dbReference>
<evidence type="ECO:0000313" key="2">
    <source>
        <dbReference type="EMBL" id="KAF2234715.1"/>
    </source>
</evidence>
<evidence type="ECO:0000256" key="1">
    <source>
        <dbReference type="SAM" id="MobiDB-lite"/>
    </source>
</evidence>
<keyword evidence="3" id="KW-1185">Reference proteome</keyword>
<protein>
    <submittedName>
        <fullName evidence="2">Uncharacterized protein</fullName>
    </submittedName>
</protein>
<accession>A0A6A6H9I0</accession>
<sequence>MLHAKAKTTGDVIGSTNELRDKLDIERAKVEKDRADIAEYCNEMERQHSGLRVAISKHERDSSIHKASITRLHEENNDLRRHNSSTKQELKSAHDSNKLLEQKLNEKVKASASAEHGALMDTIYQTKRDLDKYIKELIGFASTYSARCQASRARNLLLTDKNALHNPQKSLIPCHKTRTENATPAP</sequence>
<evidence type="ECO:0000313" key="3">
    <source>
        <dbReference type="Proteomes" id="UP000800092"/>
    </source>
</evidence>
<dbReference type="EMBL" id="ML991796">
    <property type="protein sequence ID" value="KAF2234715.1"/>
    <property type="molecule type" value="Genomic_DNA"/>
</dbReference>